<comment type="caution">
    <text evidence="2">The sequence shown here is derived from an EMBL/GenBank/DDBJ whole genome shotgun (WGS) entry which is preliminary data.</text>
</comment>
<keyword evidence="3" id="KW-1185">Reference proteome</keyword>
<evidence type="ECO:0000313" key="2">
    <source>
        <dbReference type="EMBL" id="MBC9715198.1"/>
    </source>
</evidence>
<feature type="coiled-coil region" evidence="1">
    <location>
        <begin position="322"/>
        <end position="349"/>
    </location>
</feature>
<evidence type="ECO:0000313" key="3">
    <source>
        <dbReference type="Proteomes" id="UP000642284"/>
    </source>
</evidence>
<gene>
    <name evidence="2" type="ORF">H9Y04_21845</name>
</gene>
<organism evidence="2 3">
    <name type="scientific">Streptomyces polyasparticus</name>
    <dbReference type="NCBI Taxonomy" id="2767826"/>
    <lineage>
        <taxon>Bacteria</taxon>
        <taxon>Bacillati</taxon>
        <taxon>Actinomycetota</taxon>
        <taxon>Actinomycetes</taxon>
        <taxon>Kitasatosporales</taxon>
        <taxon>Streptomycetaceae</taxon>
        <taxon>Streptomyces</taxon>
    </lineage>
</organism>
<dbReference type="Proteomes" id="UP000642284">
    <property type="component" value="Unassembled WGS sequence"/>
</dbReference>
<reference evidence="2 3" key="1">
    <citation type="submission" date="2020-08" db="EMBL/GenBank/DDBJ databases">
        <title>Genemic of Streptomyces polyaspartic.</title>
        <authorList>
            <person name="Liu W."/>
        </authorList>
    </citation>
    <scope>NUCLEOTIDE SEQUENCE [LARGE SCALE GENOMIC DNA]</scope>
    <source>
        <strain evidence="2 3">TRM66268-LWL</strain>
    </source>
</reference>
<accession>A0ABR7SLI5</accession>
<evidence type="ECO:0000256" key="1">
    <source>
        <dbReference type="SAM" id="Coils"/>
    </source>
</evidence>
<keyword evidence="1" id="KW-0175">Coiled coil</keyword>
<dbReference type="EMBL" id="JACTVJ010000010">
    <property type="protein sequence ID" value="MBC9715198.1"/>
    <property type="molecule type" value="Genomic_DNA"/>
</dbReference>
<proteinExistence type="predicted"/>
<name>A0ABR7SLI5_9ACTN</name>
<sequence length="383" mass="42516">MAKNTSSTTVTPDTAWLARGRHLGPDPELDVRRNLIALKAAGVLEDFLELEPAEAARSTVLYPRDAAADPGPSARRVFEARWRIADGVTVRAQLTTYDRESRRQQPDSVVWILAAEAEQRWHPDWPSPATMFWPDSDRVEWNHDMVPDVRIGTVNYLPADDDELRARLKDCAKQSWHLHFVVHEAMTPDGRGRQPLTSFLPPSLRHQVIEHRAIPQQAQIADFALRKERGVRLPRGGAVVLPSAEPAAAYDAEHFTLHTVFLDGSRPTELIERLAELAALPRPLAPEAEAALTRLRQGWHLLTPEEELAHAQRMAHHYAQALEAMTQSRDRYQEAAEALKAALAEATDGQGPALASPIVPAKPDSSPLSAFTKAIGRFRGPGK</sequence>
<dbReference type="RefSeq" id="WP_187815633.1">
    <property type="nucleotide sequence ID" value="NZ_JACTVJ010000010.1"/>
</dbReference>
<protein>
    <submittedName>
        <fullName evidence="2">Uncharacterized protein</fullName>
    </submittedName>
</protein>